<dbReference type="GO" id="GO:0016491">
    <property type="term" value="F:oxidoreductase activity"/>
    <property type="evidence" value="ECO:0007669"/>
    <property type="project" value="UniProtKB-KW"/>
</dbReference>
<proteinExistence type="inferred from homology"/>
<keyword evidence="4" id="KW-0560">Oxidoreductase</keyword>
<comment type="similarity">
    <text evidence="1">Belongs to the oxygen-dependent FAD-linked oxidoreductase family.</text>
</comment>
<sequence length="485" mass="51514">MSFTRALVAISACKVFQTMSPLVLPGQVFLPNSSVYNESVNSYFAAFEREVVPECIIKPNSSADVSVIMTASVAANTKLAVRGGGHTMWAGAANLQGGATVDLRNIKGVVLSNDNTTVSVGAGETWGSVYEKLIPLGLMVAGGRMLDVGVAGLTLGGGLSYFTGKVGFVADTVTNFEIVLASGQVVNANKDTNTDLFAALKGGSNNFGIVTKIDYPVFAHKYMWGGMSAFQAPSEPELFKAFTDFATAPTGDVDAQVILSVGFDTSIGVELSVASQYYTKQVEVITPPPSLAPFSAIQPQVFSSLRSDTILGFVAEQNAYNVPGARQLFFSATFKPDAALQQQIVEKWRDIIEPLKTAEGLAIYLVFQTLTKEMLQKSAASGANSFGLDTADGPIVSLLINPVWKSQADDSRIIAALTELVAAVDTLATAAGKYSKYRYLNYSFGTQNPIDGYGEASKANLKAVSKKYDPTQFFQSNVPGGFKLS</sequence>
<dbReference type="EMBL" id="MU005783">
    <property type="protein sequence ID" value="KAF2704334.1"/>
    <property type="molecule type" value="Genomic_DNA"/>
</dbReference>
<protein>
    <submittedName>
        <fullName evidence="6">FAD-binding domain-containing protein</fullName>
    </submittedName>
</protein>
<evidence type="ECO:0000259" key="5">
    <source>
        <dbReference type="PROSITE" id="PS51387"/>
    </source>
</evidence>
<dbReference type="Gene3D" id="3.40.462.20">
    <property type="match status" value="1"/>
</dbReference>
<dbReference type="InterPro" id="IPR006093">
    <property type="entry name" value="Oxy_OxRdtase_FAD_BS"/>
</dbReference>
<dbReference type="PROSITE" id="PS00862">
    <property type="entry name" value="OX2_COVAL_FAD"/>
    <property type="match status" value="1"/>
</dbReference>
<dbReference type="PROSITE" id="PS51387">
    <property type="entry name" value="FAD_PCMH"/>
    <property type="match status" value="1"/>
</dbReference>
<dbReference type="InterPro" id="IPR016169">
    <property type="entry name" value="FAD-bd_PCMH_sub2"/>
</dbReference>
<keyword evidence="7" id="KW-1185">Reference proteome</keyword>
<dbReference type="SUPFAM" id="SSF56176">
    <property type="entry name" value="FAD-binding/transporter-associated domain-like"/>
    <property type="match status" value="1"/>
</dbReference>
<dbReference type="AlphaFoldDB" id="A0A6G1JUQ3"/>
<dbReference type="Gene3D" id="3.30.43.10">
    <property type="entry name" value="Uridine Diphospho-n-acetylenolpyruvylglucosamine Reductase, domain 2"/>
    <property type="match status" value="1"/>
</dbReference>
<organism evidence="6 7">
    <name type="scientific">Pleomassaria siparia CBS 279.74</name>
    <dbReference type="NCBI Taxonomy" id="1314801"/>
    <lineage>
        <taxon>Eukaryota</taxon>
        <taxon>Fungi</taxon>
        <taxon>Dikarya</taxon>
        <taxon>Ascomycota</taxon>
        <taxon>Pezizomycotina</taxon>
        <taxon>Dothideomycetes</taxon>
        <taxon>Pleosporomycetidae</taxon>
        <taxon>Pleosporales</taxon>
        <taxon>Pleomassariaceae</taxon>
        <taxon>Pleomassaria</taxon>
    </lineage>
</organism>
<reference evidence="6" key="1">
    <citation type="journal article" date="2020" name="Stud. Mycol.">
        <title>101 Dothideomycetes genomes: a test case for predicting lifestyles and emergence of pathogens.</title>
        <authorList>
            <person name="Haridas S."/>
            <person name="Albert R."/>
            <person name="Binder M."/>
            <person name="Bloem J."/>
            <person name="Labutti K."/>
            <person name="Salamov A."/>
            <person name="Andreopoulos B."/>
            <person name="Baker S."/>
            <person name="Barry K."/>
            <person name="Bills G."/>
            <person name="Bluhm B."/>
            <person name="Cannon C."/>
            <person name="Castanera R."/>
            <person name="Culley D."/>
            <person name="Daum C."/>
            <person name="Ezra D."/>
            <person name="Gonzalez J."/>
            <person name="Henrissat B."/>
            <person name="Kuo A."/>
            <person name="Liang C."/>
            <person name="Lipzen A."/>
            <person name="Lutzoni F."/>
            <person name="Magnuson J."/>
            <person name="Mondo S."/>
            <person name="Nolan M."/>
            <person name="Ohm R."/>
            <person name="Pangilinan J."/>
            <person name="Park H.-J."/>
            <person name="Ramirez L."/>
            <person name="Alfaro M."/>
            <person name="Sun H."/>
            <person name="Tritt A."/>
            <person name="Yoshinaga Y."/>
            <person name="Zwiers L.-H."/>
            <person name="Turgeon B."/>
            <person name="Goodwin S."/>
            <person name="Spatafora J."/>
            <person name="Crous P."/>
            <person name="Grigoriev I."/>
        </authorList>
    </citation>
    <scope>NUCLEOTIDE SEQUENCE</scope>
    <source>
        <strain evidence="6">CBS 279.74</strain>
    </source>
</reference>
<dbReference type="Pfam" id="PF01565">
    <property type="entry name" value="FAD_binding_4"/>
    <property type="match status" value="1"/>
</dbReference>
<dbReference type="InterPro" id="IPR016167">
    <property type="entry name" value="FAD-bd_PCMH_sub1"/>
</dbReference>
<dbReference type="Proteomes" id="UP000799428">
    <property type="component" value="Unassembled WGS sequence"/>
</dbReference>
<dbReference type="PANTHER" id="PTHR42973">
    <property type="entry name" value="BINDING OXIDOREDUCTASE, PUTATIVE (AFU_ORTHOLOGUE AFUA_1G17690)-RELATED"/>
    <property type="match status" value="1"/>
</dbReference>
<dbReference type="GO" id="GO:0071949">
    <property type="term" value="F:FAD binding"/>
    <property type="evidence" value="ECO:0007669"/>
    <property type="project" value="InterPro"/>
</dbReference>
<dbReference type="InterPro" id="IPR006094">
    <property type="entry name" value="Oxid_FAD_bind_N"/>
</dbReference>
<evidence type="ECO:0000313" key="6">
    <source>
        <dbReference type="EMBL" id="KAF2704334.1"/>
    </source>
</evidence>
<name>A0A6G1JUQ3_9PLEO</name>
<evidence type="ECO:0000313" key="7">
    <source>
        <dbReference type="Proteomes" id="UP000799428"/>
    </source>
</evidence>
<dbReference type="Gene3D" id="3.30.465.10">
    <property type="match status" value="1"/>
</dbReference>
<keyword evidence="3" id="KW-0274">FAD</keyword>
<keyword evidence="2" id="KW-0285">Flavoprotein</keyword>
<evidence type="ECO:0000256" key="4">
    <source>
        <dbReference type="ARBA" id="ARBA00023002"/>
    </source>
</evidence>
<dbReference type="InterPro" id="IPR036318">
    <property type="entry name" value="FAD-bd_PCMH-like_sf"/>
</dbReference>
<dbReference type="InterPro" id="IPR050416">
    <property type="entry name" value="FAD-linked_Oxidoreductase"/>
</dbReference>
<evidence type="ECO:0000256" key="2">
    <source>
        <dbReference type="ARBA" id="ARBA00022630"/>
    </source>
</evidence>
<dbReference type="OrthoDB" id="2151789at2759"/>
<dbReference type="InterPro" id="IPR016166">
    <property type="entry name" value="FAD-bd_PCMH"/>
</dbReference>
<evidence type="ECO:0000256" key="3">
    <source>
        <dbReference type="ARBA" id="ARBA00022827"/>
    </source>
</evidence>
<dbReference type="PANTHER" id="PTHR42973:SF22">
    <property type="entry name" value="FAD-BINDING PCMH-TYPE DOMAIN-CONTAINING PROTEIN-RELATED"/>
    <property type="match status" value="1"/>
</dbReference>
<accession>A0A6G1JUQ3</accession>
<evidence type="ECO:0000256" key="1">
    <source>
        <dbReference type="ARBA" id="ARBA00005466"/>
    </source>
</evidence>
<feature type="domain" description="FAD-binding PCMH-type" evidence="5">
    <location>
        <begin position="49"/>
        <end position="220"/>
    </location>
</feature>
<gene>
    <name evidence="6" type="ORF">K504DRAFT_462895</name>
</gene>